<name>A0A401GA47_9APHY</name>
<dbReference type="OrthoDB" id="2803839at2759"/>
<dbReference type="InParanoid" id="A0A401GA47"/>
<sequence>MAQPTSAANSPTNGATTPDVSSTAALAASMFALSSSVSPPLSPIKSTLGKRTRLMHSQDEEDLNDDVDELPVASDNETTDATRNVMRPPVAPSQPVQHILTSNTLTATLGGQSLKQLAKKLVKKTKLGQDQLTEVDVFTSSVLNAEQNLHLFIKLEEVQREVSELRKSQAEYRVSESLSKNIQKISTAVLLSVNLAGYMDAAAVGPVQERLKCDRFDMPDNIEHNPADWGKVKTVIQYHQTQLRSAWKKGIGESVTHEDPKEHTDIFTLTTTIANGNCTVTIGLCARVALMASRDIFCQRAYSEKTYWRKVNERVAFIRQTANEDQKAVNRAMRHILKNDRNQHGQCSEKIKVTEQPNNSFQASIDSCVAAV</sequence>
<comment type="caution">
    <text evidence="2">The sequence shown here is derived from an EMBL/GenBank/DDBJ whole genome shotgun (WGS) entry which is preliminary data.</text>
</comment>
<organism evidence="2 3">
    <name type="scientific">Sparassis crispa</name>
    <dbReference type="NCBI Taxonomy" id="139825"/>
    <lineage>
        <taxon>Eukaryota</taxon>
        <taxon>Fungi</taxon>
        <taxon>Dikarya</taxon>
        <taxon>Basidiomycota</taxon>
        <taxon>Agaricomycotina</taxon>
        <taxon>Agaricomycetes</taxon>
        <taxon>Polyporales</taxon>
        <taxon>Sparassidaceae</taxon>
        <taxon>Sparassis</taxon>
    </lineage>
</organism>
<gene>
    <name evidence="2" type="ORF">SCP_0202160</name>
</gene>
<dbReference type="AlphaFoldDB" id="A0A401GA47"/>
<dbReference type="RefSeq" id="XP_027609932.1">
    <property type="nucleotide sequence ID" value="XM_027754131.1"/>
</dbReference>
<feature type="region of interest" description="Disordered" evidence="1">
    <location>
        <begin position="1"/>
        <end position="20"/>
    </location>
</feature>
<dbReference type="GeneID" id="38775936"/>
<evidence type="ECO:0000313" key="3">
    <source>
        <dbReference type="Proteomes" id="UP000287166"/>
    </source>
</evidence>
<evidence type="ECO:0000256" key="1">
    <source>
        <dbReference type="SAM" id="MobiDB-lite"/>
    </source>
</evidence>
<dbReference type="EMBL" id="BFAD01000002">
    <property type="protein sequence ID" value="GBE79019.1"/>
    <property type="molecule type" value="Genomic_DNA"/>
</dbReference>
<reference evidence="2 3" key="1">
    <citation type="journal article" date="2018" name="Sci. Rep.">
        <title>Genome sequence of the cauliflower mushroom Sparassis crispa (Hanabiratake) and its association with beneficial usage.</title>
        <authorList>
            <person name="Kiyama R."/>
            <person name="Furutani Y."/>
            <person name="Kawaguchi K."/>
            <person name="Nakanishi T."/>
        </authorList>
    </citation>
    <scope>NUCLEOTIDE SEQUENCE [LARGE SCALE GENOMIC DNA]</scope>
</reference>
<protein>
    <submittedName>
        <fullName evidence="2">Uncharacterized protein</fullName>
    </submittedName>
</protein>
<accession>A0A401GA47</accession>
<keyword evidence="3" id="KW-1185">Reference proteome</keyword>
<proteinExistence type="predicted"/>
<evidence type="ECO:0000313" key="2">
    <source>
        <dbReference type="EMBL" id="GBE79019.1"/>
    </source>
</evidence>
<dbReference type="Proteomes" id="UP000287166">
    <property type="component" value="Unassembled WGS sequence"/>
</dbReference>